<comment type="cofactor">
    <cofactor evidence="5">
        <name>pyridoxal 5'-phosphate</name>
        <dbReference type="ChEBI" id="CHEBI:597326"/>
    </cofactor>
    <text evidence="5">Binds 1 pyridoxal phosphate per subunit.</text>
</comment>
<dbReference type="InterPro" id="IPR015424">
    <property type="entry name" value="PyrdxlP-dep_Trfase"/>
</dbReference>
<keyword evidence="1 5" id="KW-0032">Aminotransferase</keyword>
<dbReference type="InterPro" id="IPR049704">
    <property type="entry name" value="Aminotrans_3_PPA_site"/>
</dbReference>
<sequence>MNTKEIINSYPNYIMNTYGRQSIVLSHGKGTRAFDLDGNEYLDLFAGIAVNNLGHSHPNIVNAIKDQAEKMIHCSNVYYTPQQLELAELLAKISPNDEVFYQNSGAEANEGAIKLARKFTGKGEIISANNSFHGRTIATITATGQPKYSKDYKPLPEGFIHVPFGDLKAIKDAINDNTAAVLLEAIQGEGGVNIPPENYLKEVENICKEKDVLFILDEVQTGFGRCGKMFASEIFNLNPDITTVAKGIAGGFPMGAILANHEIAKAFIPGDHGSTFGGSPLACATAIASINTILDENLLENSKNLGEYFKNKLLELKEQYDVIVDVRGYGLMIGLELSIEGASIVDEARKNGFLINCTADKVLRFVPPLIITKIEIDRFIIGLNKIFSKF</sequence>
<evidence type="ECO:0000256" key="1">
    <source>
        <dbReference type="ARBA" id="ARBA00022576"/>
    </source>
</evidence>
<evidence type="ECO:0000256" key="2">
    <source>
        <dbReference type="ARBA" id="ARBA00022605"/>
    </source>
</evidence>
<dbReference type="AlphaFoldDB" id="A0A165YZA7"/>
<name>A0A165YZA7_9EURY</name>
<comment type="catalytic activity">
    <reaction evidence="5">
        <text>N(2)-acetyl-L-ornithine + 2-oxoglutarate = N-acetyl-L-glutamate 5-semialdehyde + L-glutamate</text>
        <dbReference type="Rhea" id="RHEA:18049"/>
        <dbReference type="ChEBI" id="CHEBI:16810"/>
        <dbReference type="ChEBI" id="CHEBI:29123"/>
        <dbReference type="ChEBI" id="CHEBI:29985"/>
        <dbReference type="ChEBI" id="CHEBI:57805"/>
        <dbReference type="EC" id="2.6.1.11"/>
    </reaction>
</comment>
<dbReference type="EC" id="2.6.1.11" evidence="5"/>
<evidence type="ECO:0000256" key="3">
    <source>
        <dbReference type="ARBA" id="ARBA00022679"/>
    </source>
</evidence>
<dbReference type="InterPro" id="IPR005814">
    <property type="entry name" value="Aminotrans_3"/>
</dbReference>
<dbReference type="RefSeq" id="WP_067092755.1">
    <property type="nucleotide sequence ID" value="NZ_LWMV01000227.1"/>
</dbReference>
<keyword evidence="2 5" id="KW-0028">Amino-acid biosynthesis</keyword>
<dbReference type="EMBL" id="LWMV01000227">
    <property type="protein sequence ID" value="KZX10054.1"/>
    <property type="molecule type" value="Genomic_DNA"/>
</dbReference>
<keyword evidence="5" id="KW-0963">Cytoplasm</keyword>
<dbReference type="NCBIfam" id="TIGR00707">
    <property type="entry name" value="argD"/>
    <property type="match status" value="1"/>
</dbReference>
<protein>
    <recommendedName>
        <fullName evidence="5">Acetylornithine aminotransferase</fullName>
        <shortName evidence="5">ACOAT</shortName>
        <ecNumber evidence="5">2.6.1.11</ecNumber>
    </recommendedName>
</protein>
<keyword evidence="4 5" id="KW-0663">Pyridoxal phosphate</keyword>
<comment type="subunit">
    <text evidence="5">Homodimer.</text>
</comment>
<dbReference type="PIRSF" id="PIRSF000521">
    <property type="entry name" value="Transaminase_4ab_Lys_Orn"/>
    <property type="match status" value="1"/>
</dbReference>
<feature type="binding site" evidence="5">
    <location>
        <position position="275"/>
    </location>
    <ligand>
        <name>pyridoxal 5'-phosphate</name>
        <dbReference type="ChEBI" id="CHEBI:597326"/>
    </ligand>
</feature>
<dbReference type="GO" id="GO:0006526">
    <property type="term" value="P:L-arginine biosynthetic process"/>
    <property type="evidence" value="ECO:0007669"/>
    <property type="project" value="UniProtKB-UniRule"/>
</dbReference>
<feature type="binding site" evidence="5">
    <location>
        <position position="132"/>
    </location>
    <ligand>
        <name>pyridoxal 5'-phosphate</name>
        <dbReference type="ChEBI" id="CHEBI:597326"/>
    </ligand>
</feature>
<dbReference type="PROSITE" id="PS00600">
    <property type="entry name" value="AA_TRANSFER_CLASS_3"/>
    <property type="match status" value="1"/>
</dbReference>
<dbReference type="FunFam" id="3.40.640.10:FF:000004">
    <property type="entry name" value="Acetylornithine aminotransferase"/>
    <property type="match status" value="1"/>
</dbReference>
<dbReference type="HAMAP" id="MF_01107">
    <property type="entry name" value="ArgD_aminotrans_3"/>
    <property type="match status" value="1"/>
</dbReference>
<organism evidence="6 7">
    <name type="scientific">Methanobrevibacter curvatus</name>
    <dbReference type="NCBI Taxonomy" id="49547"/>
    <lineage>
        <taxon>Archaea</taxon>
        <taxon>Methanobacteriati</taxon>
        <taxon>Methanobacteriota</taxon>
        <taxon>Methanomada group</taxon>
        <taxon>Methanobacteria</taxon>
        <taxon>Methanobacteriales</taxon>
        <taxon>Methanobacteriaceae</taxon>
        <taxon>Methanobrevibacter</taxon>
    </lineage>
</organism>
<dbReference type="NCBIfam" id="NF002325">
    <property type="entry name" value="PRK01278.1"/>
    <property type="match status" value="1"/>
</dbReference>
<dbReference type="PATRIC" id="fig|49547.3.peg.2052"/>
<comment type="pathway">
    <text evidence="5">Amino-acid biosynthesis; L-arginine biosynthesis; N(2)-acetyl-L-ornithine from L-glutamate: step 4/4.</text>
</comment>
<comment type="subcellular location">
    <subcellularLocation>
        <location evidence="5">Cytoplasm</location>
    </subcellularLocation>
</comment>
<gene>
    <name evidence="5 6" type="primary">argD</name>
    <name evidence="6" type="ORF">MBCUR_19410</name>
</gene>
<proteinExistence type="inferred from homology"/>
<dbReference type="InterPro" id="IPR015422">
    <property type="entry name" value="PyrdxlP-dep_Trfase_small"/>
</dbReference>
<dbReference type="GO" id="GO:0003992">
    <property type="term" value="F:N2-acetyl-L-ornithine:2-oxoglutarate 5-aminotransferase activity"/>
    <property type="evidence" value="ECO:0007669"/>
    <property type="project" value="UniProtKB-UniRule"/>
</dbReference>
<dbReference type="CDD" id="cd00610">
    <property type="entry name" value="OAT_like"/>
    <property type="match status" value="1"/>
</dbReference>
<reference evidence="6 7" key="1">
    <citation type="submission" date="2016-04" db="EMBL/GenBank/DDBJ databases">
        <title>Genome sequence of Methanobrevibacter curvatus DSM 11111.</title>
        <authorList>
            <person name="Poehlein A."/>
            <person name="Seedorf H."/>
            <person name="Daniel R."/>
        </authorList>
    </citation>
    <scope>NUCLEOTIDE SEQUENCE [LARGE SCALE GENOMIC DNA]</scope>
    <source>
        <strain evidence="6 7">DSM 11111</strain>
    </source>
</reference>
<dbReference type="InterPro" id="IPR015421">
    <property type="entry name" value="PyrdxlP-dep_Trfase_major"/>
</dbReference>
<dbReference type="InterPro" id="IPR004636">
    <property type="entry name" value="AcOrn/SuccOrn_fam"/>
</dbReference>
<dbReference type="PANTHER" id="PTHR11986">
    <property type="entry name" value="AMINOTRANSFERASE CLASS III"/>
    <property type="match status" value="1"/>
</dbReference>
<dbReference type="GO" id="GO:0030170">
    <property type="term" value="F:pyridoxal phosphate binding"/>
    <property type="evidence" value="ECO:0007669"/>
    <property type="project" value="InterPro"/>
</dbReference>
<dbReference type="OrthoDB" id="85346at2157"/>
<keyword evidence="7" id="KW-1185">Reference proteome</keyword>
<dbReference type="Proteomes" id="UP000077245">
    <property type="component" value="Unassembled WGS sequence"/>
</dbReference>
<comment type="caution">
    <text evidence="6">The sequence shown here is derived from an EMBL/GenBank/DDBJ whole genome shotgun (WGS) entry which is preliminary data.</text>
</comment>
<feature type="binding site" evidence="5">
    <location>
        <begin position="105"/>
        <end position="106"/>
    </location>
    <ligand>
        <name>pyridoxal 5'-phosphate</name>
        <dbReference type="ChEBI" id="CHEBI:597326"/>
    </ligand>
</feature>
<comment type="similarity">
    <text evidence="5">Belongs to the class-III pyridoxal-phosphate-dependent aminotransferase family. ArgD subfamily.</text>
</comment>
<dbReference type="Gene3D" id="3.90.1150.10">
    <property type="entry name" value="Aspartate Aminotransferase, domain 1"/>
    <property type="match status" value="1"/>
</dbReference>
<evidence type="ECO:0000256" key="5">
    <source>
        <dbReference type="HAMAP-Rule" id="MF_01107"/>
    </source>
</evidence>
<evidence type="ECO:0000256" key="4">
    <source>
        <dbReference type="ARBA" id="ARBA00022898"/>
    </source>
</evidence>
<comment type="miscellaneous">
    <text evidence="5">May also have succinyldiaminopimelate aminotransferase activity, thus carrying out the corresponding step in lysine biosynthesis.</text>
</comment>
<accession>A0A165YZA7</accession>
<feature type="binding site" evidence="5">
    <location>
        <position position="135"/>
    </location>
    <ligand>
        <name>N(2)-acetyl-L-ornithine</name>
        <dbReference type="ChEBI" id="CHEBI:57805"/>
    </ligand>
</feature>
<dbReference type="GO" id="GO:0005737">
    <property type="term" value="C:cytoplasm"/>
    <property type="evidence" value="ECO:0007669"/>
    <property type="project" value="UniProtKB-SubCell"/>
</dbReference>
<keyword evidence="3 5" id="KW-0808">Transferase</keyword>
<feature type="binding site" evidence="5">
    <location>
        <begin position="217"/>
        <end position="220"/>
    </location>
    <ligand>
        <name>pyridoxal 5'-phosphate</name>
        <dbReference type="ChEBI" id="CHEBI:597326"/>
    </ligand>
</feature>
<dbReference type="STRING" id="49547.MBCUR_19410"/>
<dbReference type="Gene3D" id="3.40.640.10">
    <property type="entry name" value="Type I PLP-dependent aspartate aminotransferase-like (Major domain)"/>
    <property type="match status" value="1"/>
</dbReference>
<dbReference type="PANTHER" id="PTHR11986:SF79">
    <property type="entry name" value="ACETYLORNITHINE AMINOTRANSFERASE, MITOCHONDRIAL"/>
    <property type="match status" value="1"/>
</dbReference>
<feature type="binding site" evidence="5">
    <location>
        <position position="274"/>
    </location>
    <ligand>
        <name>N(2)-acetyl-L-ornithine</name>
        <dbReference type="ChEBI" id="CHEBI:57805"/>
    </ligand>
</feature>
<feature type="modified residue" description="N6-(pyridoxal phosphate)lysine" evidence="5">
    <location>
        <position position="246"/>
    </location>
</feature>
<dbReference type="InterPro" id="IPR050103">
    <property type="entry name" value="Class-III_PLP-dep_AT"/>
</dbReference>
<keyword evidence="5" id="KW-0055">Arginine biosynthesis</keyword>
<dbReference type="Pfam" id="PF00202">
    <property type="entry name" value="Aminotran_3"/>
    <property type="match status" value="1"/>
</dbReference>
<evidence type="ECO:0000313" key="6">
    <source>
        <dbReference type="EMBL" id="KZX10054.1"/>
    </source>
</evidence>
<dbReference type="SUPFAM" id="SSF53383">
    <property type="entry name" value="PLP-dependent transferases"/>
    <property type="match status" value="1"/>
</dbReference>
<dbReference type="GO" id="GO:0042802">
    <property type="term" value="F:identical protein binding"/>
    <property type="evidence" value="ECO:0007669"/>
    <property type="project" value="TreeGrafter"/>
</dbReference>
<dbReference type="UniPathway" id="UPA00068">
    <property type="reaction ID" value="UER00109"/>
</dbReference>
<evidence type="ECO:0000313" key="7">
    <source>
        <dbReference type="Proteomes" id="UP000077245"/>
    </source>
</evidence>